<comment type="caution">
    <text evidence="4">The sequence shown here is derived from an EMBL/GenBank/DDBJ whole genome shotgun (WGS) entry which is preliminary data.</text>
</comment>
<dbReference type="PROSITE" id="PS50297">
    <property type="entry name" value="ANK_REP_REGION"/>
    <property type="match status" value="8"/>
</dbReference>
<dbReference type="Pfam" id="PF12796">
    <property type="entry name" value="Ank_2"/>
    <property type="match status" value="3"/>
</dbReference>
<feature type="repeat" description="ANK" evidence="3">
    <location>
        <begin position="318"/>
        <end position="350"/>
    </location>
</feature>
<feature type="repeat" description="ANK" evidence="3">
    <location>
        <begin position="473"/>
        <end position="505"/>
    </location>
</feature>
<dbReference type="InterPro" id="IPR051165">
    <property type="entry name" value="Multifunctional_ANK_Repeat"/>
</dbReference>
<dbReference type="EMBL" id="BSXW01000654">
    <property type="protein sequence ID" value="GMF27273.1"/>
    <property type="molecule type" value="Genomic_DNA"/>
</dbReference>
<evidence type="ECO:0000256" key="2">
    <source>
        <dbReference type="ARBA" id="ARBA00023043"/>
    </source>
</evidence>
<dbReference type="SUPFAM" id="SSF48403">
    <property type="entry name" value="Ankyrin repeat"/>
    <property type="match status" value="2"/>
</dbReference>
<dbReference type="AlphaFoldDB" id="A0A9W6WU02"/>
<dbReference type="Gene3D" id="1.25.40.20">
    <property type="entry name" value="Ankyrin repeat-containing domain"/>
    <property type="match status" value="4"/>
</dbReference>
<dbReference type="InterPro" id="IPR002110">
    <property type="entry name" value="Ankyrin_rpt"/>
</dbReference>
<accession>A0A9W6WU02</accession>
<feature type="repeat" description="ANK" evidence="3">
    <location>
        <begin position="186"/>
        <end position="218"/>
    </location>
</feature>
<feature type="repeat" description="ANK" evidence="3">
    <location>
        <begin position="351"/>
        <end position="383"/>
    </location>
</feature>
<evidence type="ECO:0000313" key="4">
    <source>
        <dbReference type="EMBL" id="GMF27273.1"/>
    </source>
</evidence>
<keyword evidence="2 3" id="KW-0040">ANK repeat</keyword>
<feature type="repeat" description="ANK" evidence="3">
    <location>
        <begin position="112"/>
        <end position="144"/>
    </location>
</feature>
<dbReference type="OrthoDB" id="113916at2759"/>
<reference evidence="4" key="1">
    <citation type="submission" date="2023-04" db="EMBL/GenBank/DDBJ databases">
        <title>Phytophthora lilii NBRC 32176.</title>
        <authorList>
            <person name="Ichikawa N."/>
            <person name="Sato H."/>
            <person name="Tonouchi N."/>
        </authorList>
    </citation>
    <scope>NUCLEOTIDE SEQUENCE</scope>
    <source>
        <strain evidence="4">NBRC 32176</strain>
    </source>
</reference>
<dbReference type="SMART" id="SM00248">
    <property type="entry name" value="ANK"/>
    <property type="match status" value="10"/>
</dbReference>
<dbReference type="Pfam" id="PF13637">
    <property type="entry name" value="Ank_4"/>
    <property type="match status" value="1"/>
</dbReference>
<feature type="repeat" description="ANK" evidence="3">
    <location>
        <begin position="440"/>
        <end position="472"/>
    </location>
</feature>
<organism evidence="4 5">
    <name type="scientific">Phytophthora lilii</name>
    <dbReference type="NCBI Taxonomy" id="2077276"/>
    <lineage>
        <taxon>Eukaryota</taxon>
        <taxon>Sar</taxon>
        <taxon>Stramenopiles</taxon>
        <taxon>Oomycota</taxon>
        <taxon>Peronosporomycetes</taxon>
        <taxon>Peronosporales</taxon>
        <taxon>Peronosporaceae</taxon>
        <taxon>Phytophthora</taxon>
    </lineage>
</organism>
<dbReference type="Pfam" id="PF00023">
    <property type="entry name" value="Ank"/>
    <property type="match status" value="1"/>
</dbReference>
<dbReference type="PANTHER" id="PTHR24123">
    <property type="entry name" value="ANKYRIN REPEAT-CONTAINING"/>
    <property type="match status" value="1"/>
</dbReference>
<protein>
    <submittedName>
        <fullName evidence="4">Unnamed protein product</fullName>
    </submittedName>
</protein>
<keyword evidence="1" id="KW-0677">Repeat</keyword>
<dbReference type="Proteomes" id="UP001165083">
    <property type="component" value="Unassembled WGS sequence"/>
</dbReference>
<evidence type="ECO:0000256" key="1">
    <source>
        <dbReference type="ARBA" id="ARBA00022737"/>
    </source>
</evidence>
<sequence length="519" mass="56776">MIALAEHEGGQRNSGLFYLQRFGSDVKHLFYSLGIFENTPRKFKSYFGRYESKYDFSLPECKSARAKYQFGSVEQNILGTKVSLLQTAAKGNVGNVKAALERGQVVDTKDENGWTPLLFAARDGYEGVLRLLLHFDAAPDLAGKTGWTPFVGSGRHRSRIGSPKGHLKIVQVLLNRGAAIDLADEDGWTPLMNASRIRYITVVHLLLEHKADTAVVDRQAKTVLQVAEAEGNHDVVKMFKAYAMQSKDTVAMASLRDAVLEGDIKTVSNVFANGADIKQRDEDGNTPLLLAANEGHLEIAIVRVLLDAGVAVDLADQDQWTPLYYAPRGGYVDAVRFLLKHGAGVNAQDEAGHAPLGAAVIRGELAVVRVLLNSGAAVDLGDRDQWTPLRLFMLVTNARVDAKDKDGWSPMLSAAFYGQCDVAKLLLDHGANIDPISHLNQETPLAFAAERGGEEMVAILIDRKAKIDSQNKWGETPLRLAVDENHYRVVTLLLERGASVALADNLSLHAVDARSHPWK</sequence>
<feature type="repeat" description="ANK" evidence="3">
    <location>
        <begin position="283"/>
        <end position="317"/>
    </location>
</feature>
<dbReference type="PROSITE" id="PS50088">
    <property type="entry name" value="ANK_REPEAT"/>
    <property type="match status" value="8"/>
</dbReference>
<dbReference type="PRINTS" id="PR01415">
    <property type="entry name" value="ANKYRIN"/>
</dbReference>
<dbReference type="InterPro" id="IPR036770">
    <property type="entry name" value="Ankyrin_rpt-contain_sf"/>
</dbReference>
<evidence type="ECO:0000313" key="5">
    <source>
        <dbReference type="Proteomes" id="UP001165083"/>
    </source>
</evidence>
<gene>
    <name evidence="4" type="ORF">Plil01_001140400</name>
</gene>
<dbReference type="PANTHER" id="PTHR24123:SF33">
    <property type="entry name" value="PROTEIN HOS4"/>
    <property type="match status" value="1"/>
</dbReference>
<feature type="repeat" description="ANK" evidence="3">
    <location>
        <begin position="406"/>
        <end position="438"/>
    </location>
</feature>
<evidence type="ECO:0000256" key="3">
    <source>
        <dbReference type="PROSITE-ProRule" id="PRU00023"/>
    </source>
</evidence>
<name>A0A9W6WU02_9STRA</name>
<keyword evidence="5" id="KW-1185">Reference proteome</keyword>
<proteinExistence type="predicted"/>